<organism evidence="1 2">
    <name type="scientific">Phyllosticta citrichinensis</name>
    <dbReference type="NCBI Taxonomy" id="1130410"/>
    <lineage>
        <taxon>Eukaryota</taxon>
        <taxon>Fungi</taxon>
        <taxon>Dikarya</taxon>
        <taxon>Ascomycota</taxon>
        <taxon>Pezizomycotina</taxon>
        <taxon>Dothideomycetes</taxon>
        <taxon>Dothideomycetes incertae sedis</taxon>
        <taxon>Botryosphaeriales</taxon>
        <taxon>Phyllostictaceae</taxon>
        <taxon>Phyllosticta</taxon>
    </lineage>
</organism>
<gene>
    <name evidence="1" type="ORF">IWX90DRAFT_45781</name>
</gene>
<dbReference type="Proteomes" id="UP001456524">
    <property type="component" value="Unassembled WGS sequence"/>
</dbReference>
<reference evidence="1 2" key="1">
    <citation type="journal article" date="2022" name="G3 (Bethesda)">
        <title>Enemy or ally: a genomic approach to elucidate the lifestyle of Phyllosticta citrichinaensis.</title>
        <authorList>
            <person name="Buijs V.A."/>
            <person name="Groenewald J.Z."/>
            <person name="Haridas S."/>
            <person name="LaButti K.M."/>
            <person name="Lipzen A."/>
            <person name="Martin F.M."/>
            <person name="Barry K."/>
            <person name="Grigoriev I.V."/>
            <person name="Crous P.W."/>
            <person name="Seidl M.F."/>
        </authorList>
    </citation>
    <scope>NUCLEOTIDE SEQUENCE [LARGE SCALE GENOMIC DNA]</scope>
    <source>
        <strain evidence="1 2">CBS 129764</strain>
    </source>
</reference>
<protein>
    <submittedName>
        <fullName evidence="1">Uncharacterized protein</fullName>
    </submittedName>
</protein>
<sequence length="248" mass="27450">MLEYCRGLAATILQQDVVFAFEFEFEATGFCASAVKSMSVDETPSRSLLSVVRRTANLTRPFLNSCGRGISCLDMESVGTATVSDSATSLNQTSLLRTQRDSEGEGGHGTNNQLTCPSTVLPLLPSSRIDCDKNNRDIIIIINITDFNEMPTPPSMASRPDRELTRCFMILLHTVLTFAVASVRNKQQLYPGKADLLPDFLTFCHITMTVTGRVDKALEPCTNEEIYRDVNLTKDLLLLNVWLLSLFA</sequence>
<accession>A0ABR1XHS8</accession>
<comment type="caution">
    <text evidence="1">The sequence shown here is derived from an EMBL/GenBank/DDBJ whole genome shotgun (WGS) entry which is preliminary data.</text>
</comment>
<keyword evidence="2" id="KW-1185">Reference proteome</keyword>
<evidence type="ECO:0000313" key="2">
    <source>
        <dbReference type="Proteomes" id="UP001456524"/>
    </source>
</evidence>
<proteinExistence type="predicted"/>
<name>A0ABR1XHS8_9PEZI</name>
<evidence type="ECO:0000313" key="1">
    <source>
        <dbReference type="EMBL" id="KAK8155695.1"/>
    </source>
</evidence>
<dbReference type="EMBL" id="JBBWUH010000010">
    <property type="protein sequence ID" value="KAK8155695.1"/>
    <property type="molecule type" value="Genomic_DNA"/>
</dbReference>